<keyword evidence="3" id="KW-1185">Reference proteome</keyword>
<name>U1G9F8_ENDPU</name>
<reference evidence="3" key="1">
    <citation type="journal article" date="2014" name="BMC Genomics">
        <title>Genome characteristics reveal the impact of lichenization on lichen-forming fungus Endocarpon pusillum Hedwig (Verrucariales, Ascomycota).</title>
        <authorList>
            <person name="Wang Y.-Y."/>
            <person name="Liu B."/>
            <person name="Zhang X.-Y."/>
            <person name="Zhou Q.-M."/>
            <person name="Zhang T."/>
            <person name="Li H."/>
            <person name="Yu Y.-F."/>
            <person name="Zhang X.-L."/>
            <person name="Hao X.-Y."/>
            <person name="Wang M."/>
            <person name="Wang L."/>
            <person name="Wei J.-C."/>
        </authorList>
    </citation>
    <scope>NUCLEOTIDE SEQUENCE [LARGE SCALE GENOMIC DNA]</scope>
    <source>
        <strain evidence="3">Z07020 / HMAS-L-300199</strain>
    </source>
</reference>
<gene>
    <name evidence="2" type="ORF">EPUS_07179</name>
</gene>
<proteinExistence type="predicted"/>
<feature type="compositionally biased region" description="Low complexity" evidence="1">
    <location>
        <begin position="550"/>
        <end position="563"/>
    </location>
</feature>
<dbReference type="Proteomes" id="UP000019373">
    <property type="component" value="Unassembled WGS sequence"/>
</dbReference>
<evidence type="ECO:0000256" key="1">
    <source>
        <dbReference type="SAM" id="MobiDB-lite"/>
    </source>
</evidence>
<dbReference type="OMA" id="AWKVTCA"/>
<evidence type="ECO:0000313" key="3">
    <source>
        <dbReference type="Proteomes" id="UP000019373"/>
    </source>
</evidence>
<dbReference type="eggNOG" id="ENOG502SC6I">
    <property type="taxonomic scope" value="Eukaryota"/>
</dbReference>
<evidence type="ECO:0000313" key="2">
    <source>
        <dbReference type="EMBL" id="ERF68618.1"/>
    </source>
</evidence>
<feature type="compositionally biased region" description="Polar residues" evidence="1">
    <location>
        <begin position="473"/>
        <end position="485"/>
    </location>
</feature>
<accession>U1G9F8</accession>
<feature type="compositionally biased region" description="Low complexity" evidence="1">
    <location>
        <begin position="486"/>
        <end position="512"/>
    </location>
</feature>
<feature type="compositionally biased region" description="Gly residues" evidence="1">
    <location>
        <begin position="602"/>
        <end position="635"/>
    </location>
</feature>
<dbReference type="HOGENOM" id="CLU_014177_3_0_1"/>
<feature type="region of interest" description="Disordered" evidence="1">
    <location>
        <begin position="582"/>
        <end position="635"/>
    </location>
</feature>
<feature type="region of interest" description="Disordered" evidence="1">
    <location>
        <begin position="400"/>
        <end position="431"/>
    </location>
</feature>
<feature type="compositionally biased region" description="Basic and acidic residues" evidence="1">
    <location>
        <begin position="514"/>
        <end position="527"/>
    </location>
</feature>
<feature type="region of interest" description="Disordered" evidence="1">
    <location>
        <begin position="67"/>
        <end position="104"/>
    </location>
</feature>
<feature type="compositionally biased region" description="Basic and acidic residues" evidence="1">
    <location>
        <begin position="1"/>
        <end position="11"/>
    </location>
</feature>
<dbReference type="OrthoDB" id="3905365at2759"/>
<dbReference type="RefSeq" id="XP_007805738.1">
    <property type="nucleotide sequence ID" value="XM_007807547.1"/>
</dbReference>
<dbReference type="EMBL" id="KE721514">
    <property type="protein sequence ID" value="ERF68618.1"/>
    <property type="molecule type" value="Genomic_DNA"/>
</dbReference>
<dbReference type="AlphaFoldDB" id="U1G9F8"/>
<organism evidence="2 3">
    <name type="scientific">Endocarpon pusillum (strain Z07020 / HMAS-L-300199)</name>
    <name type="common">Lichen-forming fungus</name>
    <dbReference type="NCBI Taxonomy" id="1263415"/>
    <lineage>
        <taxon>Eukaryota</taxon>
        <taxon>Fungi</taxon>
        <taxon>Dikarya</taxon>
        <taxon>Ascomycota</taxon>
        <taxon>Pezizomycotina</taxon>
        <taxon>Eurotiomycetes</taxon>
        <taxon>Chaetothyriomycetidae</taxon>
        <taxon>Verrucariales</taxon>
        <taxon>Verrucariaceae</taxon>
        <taxon>Endocarpon</taxon>
    </lineage>
</organism>
<feature type="region of interest" description="Disordered" evidence="1">
    <location>
        <begin position="461"/>
        <end position="567"/>
    </location>
</feature>
<evidence type="ECO:0008006" key="4">
    <source>
        <dbReference type="Google" id="ProtNLM"/>
    </source>
</evidence>
<feature type="compositionally biased region" description="Low complexity" evidence="1">
    <location>
        <begin position="582"/>
        <end position="601"/>
    </location>
</feature>
<feature type="compositionally biased region" description="Low complexity" evidence="1">
    <location>
        <begin position="67"/>
        <end position="77"/>
    </location>
</feature>
<dbReference type="GeneID" id="19242064"/>
<feature type="region of interest" description="Disordered" evidence="1">
    <location>
        <begin position="1"/>
        <end position="21"/>
    </location>
</feature>
<sequence length="635" mass="69679">MVESPKSEASHESSPAAGRHHAAKDKECQYCHQHFTSSSLGRHLDQFIFRKKPDGVHNVEEIRRLRGGITRRTTKGGANSKHDREGSLSTSHITSPLHRDSPAEDVREDLNATPVEGYRIRVNGPNWQSTGVINGLPGSSTVSPALEHMTSTTGKRSYSSIETAAAKDILGLRGDLGSEKDTARALELALREVLDTIQAAHVQTKPAPSPFPIDVQSYTFPSLVLHLLPPPPTLLTSATPFASPNSFPISSPPDHTHLNLLCSTITSLITTWKSNLLNSPLPPNYPDTATYTTHIHNTASTHTGTALNHLDLAYKHYTSLPQHQQHEIWQIELARAYVSEKQKRKEVEESLEAVMVEARQLSGQVECLSRCQWPREMALWPPERRPIRSNVIREIDSGTIRYGKRRSMPTPGQGSAAEADAQQPLDDSDAEDKRWDYDRLVSKWKKVVREDAIRKRSLTLPAPAYTPPVPTTKSGNKTIETPTSHPNNANTPASSTAHAAAAAAPPTTTGTKPTKKEDSNPHFEPWCKKPRLVMEESNDCIMDSPRSNTHHQPQPQQQHQQQQRTQSNLGDLIAEASGQRNGLLGHQKQQQQQQQQQQGQGHYDGNGGGGFAFGNGTGNGNRDGEGAVGGRNGDG</sequence>
<protein>
    <recommendedName>
        <fullName evidence="4">C2H2-type domain-containing protein</fullName>
    </recommendedName>
</protein>